<protein>
    <recommendedName>
        <fullName evidence="6">MEGF10_11</fullName>
    </recommendedName>
</protein>
<reference evidence="4 5" key="1">
    <citation type="submission" date="2020-06" db="EMBL/GenBank/DDBJ databases">
        <authorList>
            <person name="Li R."/>
            <person name="Bekaert M."/>
        </authorList>
    </citation>
    <scope>NUCLEOTIDE SEQUENCE [LARGE SCALE GENOMIC DNA]</scope>
    <source>
        <strain evidence="5">wild</strain>
    </source>
</reference>
<evidence type="ECO:0000256" key="1">
    <source>
        <dbReference type="SAM" id="MobiDB-lite"/>
    </source>
</evidence>
<keyword evidence="3" id="KW-0732">Signal</keyword>
<feature type="signal peptide" evidence="3">
    <location>
        <begin position="1"/>
        <end position="16"/>
    </location>
</feature>
<proteinExistence type="predicted"/>
<evidence type="ECO:0000256" key="2">
    <source>
        <dbReference type="SAM" id="Phobius"/>
    </source>
</evidence>
<keyword evidence="2" id="KW-0812">Transmembrane</keyword>
<dbReference type="EMBL" id="CACVKT020008919">
    <property type="protein sequence ID" value="CAC5418444.1"/>
    <property type="molecule type" value="Genomic_DNA"/>
</dbReference>
<feature type="transmembrane region" description="Helical" evidence="2">
    <location>
        <begin position="136"/>
        <end position="156"/>
    </location>
</feature>
<dbReference type="OrthoDB" id="6060805at2759"/>
<evidence type="ECO:0000313" key="4">
    <source>
        <dbReference type="EMBL" id="CAC5418444.1"/>
    </source>
</evidence>
<feature type="region of interest" description="Disordered" evidence="1">
    <location>
        <begin position="221"/>
        <end position="240"/>
    </location>
</feature>
<dbReference type="Proteomes" id="UP000507470">
    <property type="component" value="Unassembled WGS sequence"/>
</dbReference>
<keyword evidence="2" id="KW-1133">Transmembrane helix</keyword>
<keyword evidence="5" id="KW-1185">Reference proteome</keyword>
<gene>
    <name evidence="4" type="ORF">MCOR_50880</name>
</gene>
<sequence length="365" mass="40811">MILKSMFLCLLSFCICLEDIRNACKNRTSGNYYCCSDYVEKDGKCVACGIGFTSYEGQQCRECNENFFGYRCITKCNCQVNQECHHIHGCIGGQSFFSESTATHSISGNSVTTTLSVHTVSYLVPTEQPSGFQLELLIYSASVTGVILIFGICYLCRKYNTRRHKSSASVTVDEEVNQNDPPNESHDIFELSEGLYHTIDEEKNSISSVNDNPYLEVVNGSSGSDSIKNDNGETTSYPPPYCRQITTSIDKHPYENSRPDRFESHDQISAIQETDQDYLTPSKPTIDSSVRCETEIFAMVHAETYSSSGSDNEKTDKNDGIDYLNLYQPLEKCNQTERDHGYDIPLTSPAKLTPDNVVGQPVEQL</sequence>
<evidence type="ECO:0000313" key="5">
    <source>
        <dbReference type="Proteomes" id="UP000507470"/>
    </source>
</evidence>
<dbReference type="AlphaFoldDB" id="A0A6J8ECR5"/>
<name>A0A6J8ECR5_MYTCO</name>
<keyword evidence="2" id="KW-0472">Membrane</keyword>
<organism evidence="4 5">
    <name type="scientific">Mytilus coruscus</name>
    <name type="common">Sea mussel</name>
    <dbReference type="NCBI Taxonomy" id="42192"/>
    <lineage>
        <taxon>Eukaryota</taxon>
        <taxon>Metazoa</taxon>
        <taxon>Spiralia</taxon>
        <taxon>Lophotrochozoa</taxon>
        <taxon>Mollusca</taxon>
        <taxon>Bivalvia</taxon>
        <taxon>Autobranchia</taxon>
        <taxon>Pteriomorphia</taxon>
        <taxon>Mytilida</taxon>
        <taxon>Mytiloidea</taxon>
        <taxon>Mytilidae</taxon>
        <taxon>Mytilinae</taxon>
        <taxon>Mytilus</taxon>
    </lineage>
</organism>
<feature type="chain" id="PRO_5027080341" description="MEGF10_11" evidence="3">
    <location>
        <begin position="17"/>
        <end position="365"/>
    </location>
</feature>
<accession>A0A6J8ECR5</accession>
<evidence type="ECO:0008006" key="6">
    <source>
        <dbReference type="Google" id="ProtNLM"/>
    </source>
</evidence>
<evidence type="ECO:0000256" key="3">
    <source>
        <dbReference type="SAM" id="SignalP"/>
    </source>
</evidence>
<feature type="region of interest" description="Disordered" evidence="1">
    <location>
        <begin position="339"/>
        <end position="365"/>
    </location>
</feature>